<proteinExistence type="predicted"/>
<dbReference type="AlphaFoldDB" id="A0A1Y1I3N2"/>
<evidence type="ECO:0000313" key="4">
    <source>
        <dbReference type="Proteomes" id="UP000054558"/>
    </source>
</evidence>
<sequence>MSKQALEGHQERMGCEPYKLPSERAPSKYRDLESEASRLLKRQSNTAAVLKYRHTLDGERAIFRTRHMAKYCIMARNAILAPPMPKAPAYVRPPLSWLIADAELLPSKAWEMFDRGEIVLHHKTWSLHFHPDKVEEARAKTLQQFVDHFASSTIGGLNRDETMARYSTELFGPLYDRRFKPGFIAQKSGGMPWREWMKEECALIDEYRRYLQDFGRYKRELERAHRELEESRRRWIEENLERRFKNSNAYKRYIAQDTN</sequence>
<feature type="coiled-coil region" evidence="1">
    <location>
        <begin position="207"/>
        <end position="238"/>
    </location>
</feature>
<feature type="compositionally biased region" description="Basic and acidic residues" evidence="2">
    <location>
        <begin position="1"/>
        <end position="14"/>
    </location>
</feature>
<name>A0A1Y1I3N2_KLENI</name>
<organism evidence="3 4">
    <name type="scientific">Klebsormidium nitens</name>
    <name type="common">Green alga</name>
    <name type="synonym">Ulothrix nitens</name>
    <dbReference type="NCBI Taxonomy" id="105231"/>
    <lineage>
        <taxon>Eukaryota</taxon>
        <taxon>Viridiplantae</taxon>
        <taxon>Streptophyta</taxon>
        <taxon>Klebsormidiophyceae</taxon>
        <taxon>Klebsormidiales</taxon>
        <taxon>Klebsormidiaceae</taxon>
        <taxon>Klebsormidium</taxon>
    </lineage>
</organism>
<keyword evidence="1" id="KW-0175">Coiled coil</keyword>
<reference evidence="3 4" key="1">
    <citation type="journal article" date="2014" name="Nat. Commun.">
        <title>Klebsormidium flaccidum genome reveals primary factors for plant terrestrial adaptation.</title>
        <authorList>
            <person name="Hori K."/>
            <person name="Maruyama F."/>
            <person name="Fujisawa T."/>
            <person name="Togashi T."/>
            <person name="Yamamoto N."/>
            <person name="Seo M."/>
            <person name="Sato S."/>
            <person name="Yamada T."/>
            <person name="Mori H."/>
            <person name="Tajima N."/>
            <person name="Moriyama T."/>
            <person name="Ikeuchi M."/>
            <person name="Watanabe M."/>
            <person name="Wada H."/>
            <person name="Kobayashi K."/>
            <person name="Saito M."/>
            <person name="Masuda T."/>
            <person name="Sasaki-Sekimoto Y."/>
            <person name="Mashiguchi K."/>
            <person name="Awai K."/>
            <person name="Shimojima M."/>
            <person name="Masuda S."/>
            <person name="Iwai M."/>
            <person name="Nobusawa T."/>
            <person name="Narise T."/>
            <person name="Kondo S."/>
            <person name="Saito H."/>
            <person name="Sato R."/>
            <person name="Murakawa M."/>
            <person name="Ihara Y."/>
            <person name="Oshima-Yamada Y."/>
            <person name="Ohtaka K."/>
            <person name="Satoh M."/>
            <person name="Sonobe K."/>
            <person name="Ishii M."/>
            <person name="Ohtani R."/>
            <person name="Kanamori-Sato M."/>
            <person name="Honoki R."/>
            <person name="Miyazaki D."/>
            <person name="Mochizuki H."/>
            <person name="Umetsu J."/>
            <person name="Higashi K."/>
            <person name="Shibata D."/>
            <person name="Kamiya Y."/>
            <person name="Sato N."/>
            <person name="Nakamura Y."/>
            <person name="Tabata S."/>
            <person name="Ida S."/>
            <person name="Kurokawa K."/>
            <person name="Ohta H."/>
        </authorList>
    </citation>
    <scope>NUCLEOTIDE SEQUENCE [LARGE SCALE GENOMIC DNA]</scope>
    <source>
        <strain evidence="3 4">NIES-2285</strain>
    </source>
</reference>
<accession>A0A1Y1I3N2</accession>
<evidence type="ECO:0000313" key="3">
    <source>
        <dbReference type="EMBL" id="GAQ85550.1"/>
    </source>
</evidence>
<evidence type="ECO:0000256" key="2">
    <source>
        <dbReference type="SAM" id="MobiDB-lite"/>
    </source>
</evidence>
<feature type="region of interest" description="Disordered" evidence="2">
    <location>
        <begin position="1"/>
        <end position="20"/>
    </location>
</feature>
<gene>
    <name evidence="3" type="ORF">KFL_002400260</name>
</gene>
<dbReference type="Proteomes" id="UP000054558">
    <property type="component" value="Unassembled WGS sequence"/>
</dbReference>
<keyword evidence="4" id="KW-1185">Reference proteome</keyword>
<evidence type="ECO:0000256" key="1">
    <source>
        <dbReference type="SAM" id="Coils"/>
    </source>
</evidence>
<dbReference type="EMBL" id="DF237189">
    <property type="protein sequence ID" value="GAQ85550.1"/>
    <property type="molecule type" value="Genomic_DNA"/>
</dbReference>
<protein>
    <submittedName>
        <fullName evidence="3">Uncharacterized protein</fullName>
    </submittedName>
</protein>